<keyword evidence="11" id="KW-1185">Reference proteome</keyword>
<dbReference type="STRING" id="1555241.A0A4P9XAS6"/>
<keyword evidence="8" id="KW-0966">Cell projection</keyword>
<dbReference type="GO" id="GO:0036064">
    <property type="term" value="C:ciliary basal body"/>
    <property type="evidence" value="ECO:0007669"/>
    <property type="project" value="TreeGrafter"/>
</dbReference>
<evidence type="ECO:0000256" key="5">
    <source>
        <dbReference type="ARBA" id="ARBA00022794"/>
    </source>
</evidence>
<evidence type="ECO:0000256" key="1">
    <source>
        <dbReference type="ARBA" id="ARBA00004430"/>
    </source>
</evidence>
<evidence type="ECO:0000256" key="2">
    <source>
        <dbReference type="ARBA" id="ARBA00010500"/>
    </source>
</evidence>
<keyword evidence="4" id="KW-0963">Cytoplasm</keyword>
<evidence type="ECO:0000256" key="3">
    <source>
        <dbReference type="ARBA" id="ARBA00021602"/>
    </source>
</evidence>
<protein>
    <recommendedName>
        <fullName evidence="3">Cilia- and flagella-associated protein 206</fullName>
    </recommendedName>
</protein>
<dbReference type="GO" id="GO:0030030">
    <property type="term" value="P:cell projection organization"/>
    <property type="evidence" value="ECO:0007669"/>
    <property type="project" value="UniProtKB-KW"/>
</dbReference>
<dbReference type="PANTHER" id="PTHR21442">
    <property type="entry name" value="CILIA- AND FLAGELLA-ASSOCIATED PROTEIN 206"/>
    <property type="match status" value="1"/>
</dbReference>
<dbReference type="GO" id="GO:0003356">
    <property type="term" value="P:regulation of cilium beat frequency"/>
    <property type="evidence" value="ECO:0007669"/>
    <property type="project" value="TreeGrafter"/>
</dbReference>
<comment type="similarity">
    <text evidence="2">Belongs to the CFAP206 family.</text>
</comment>
<dbReference type="AlphaFoldDB" id="A0A4P9XAS6"/>
<gene>
    <name evidence="10" type="ORF">CXG81DRAFT_10764</name>
</gene>
<organism evidence="10 11">
    <name type="scientific">Caulochytrium protostelioides</name>
    <dbReference type="NCBI Taxonomy" id="1555241"/>
    <lineage>
        <taxon>Eukaryota</taxon>
        <taxon>Fungi</taxon>
        <taxon>Fungi incertae sedis</taxon>
        <taxon>Chytridiomycota</taxon>
        <taxon>Chytridiomycota incertae sedis</taxon>
        <taxon>Chytridiomycetes</taxon>
        <taxon>Caulochytriales</taxon>
        <taxon>Caulochytriaceae</taxon>
        <taxon>Caulochytrium</taxon>
    </lineage>
</organism>
<accession>A0A4P9XAS6</accession>
<evidence type="ECO:0000256" key="7">
    <source>
        <dbReference type="ARBA" id="ARBA00023212"/>
    </source>
</evidence>
<dbReference type="PANTHER" id="PTHR21442:SF0">
    <property type="entry name" value="CILIA- AND FLAGELLA-ASSOCIATED PROTEIN 206"/>
    <property type="match status" value="1"/>
</dbReference>
<evidence type="ECO:0000313" key="10">
    <source>
        <dbReference type="EMBL" id="RKP02452.1"/>
    </source>
</evidence>
<keyword evidence="6" id="KW-0969">Cilium</keyword>
<evidence type="ECO:0000256" key="4">
    <source>
        <dbReference type="ARBA" id="ARBA00022490"/>
    </source>
</evidence>
<dbReference type="EMBL" id="ML014143">
    <property type="protein sequence ID" value="RKP02452.1"/>
    <property type="molecule type" value="Genomic_DNA"/>
</dbReference>
<dbReference type="GO" id="GO:0005930">
    <property type="term" value="C:axoneme"/>
    <property type="evidence" value="ECO:0007669"/>
    <property type="project" value="UniProtKB-SubCell"/>
</dbReference>
<evidence type="ECO:0000256" key="6">
    <source>
        <dbReference type="ARBA" id="ARBA00023069"/>
    </source>
</evidence>
<evidence type="ECO:0000313" key="11">
    <source>
        <dbReference type="Proteomes" id="UP000274922"/>
    </source>
</evidence>
<feature type="compositionally biased region" description="Low complexity" evidence="9">
    <location>
        <begin position="686"/>
        <end position="699"/>
    </location>
</feature>
<dbReference type="InterPro" id="IPR021897">
    <property type="entry name" value="FAP206"/>
</dbReference>
<reference evidence="11" key="1">
    <citation type="journal article" date="2018" name="Nat. Microbiol.">
        <title>Leveraging single-cell genomics to expand the fungal tree of life.</title>
        <authorList>
            <person name="Ahrendt S.R."/>
            <person name="Quandt C.A."/>
            <person name="Ciobanu D."/>
            <person name="Clum A."/>
            <person name="Salamov A."/>
            <person name="Andreopoulos B."/>
            <person name="Cheng J.F."/>
            <person name="Woyke T."/>
            <person name="Pelin A."/>
            <person name="Henrissat B."/>
            <person name="Reynolds N.K."/>
            <person name="Benny G.L."/>
            <person name="Smith M.E."/>
            <person name="James T.Y."/>
            <person name="Grigoriev I.V."/>
        </authorList>
    </citation>
    <scope>NUCLEOTIDE SEQUENCE [LARGE SCALE GENOMIC DNA]</scope>
    <source>
        <strain evidence="11">ATCC 52028</strain>
    </source>
</reference>
<feature type="compositionally biased region" description="Polar residues" evidence="9">
    <location>
        <begin position="663"/>
        <end position="679"/>
    </location>
</feature>
<comment type="subcellular location">
    <subcellularLocation>
        <location evidence="1">Cytoplasm</location>
        <location evidence="1">Cytoskeleton</location>
        <location evidence="1">Cilium axoneme</location>
    </subcellularLocation>
</comment>
<sequence length="699" mass="77985">MKSLPRVAEPLAAFVVRSLLLHPDHHFDVNRDFTPEDVARLVGLASGQLAALDDPVIANVRMQVFFDTHYPTLPDHLQRFLDRCREKIAPFLQDVLGSRSRAVATYEALYGKIVSFCLTSSRVGNAMDIRTVREVTAALESVFPQTELTHFVTLTRAEKERQVQGLAQLVTGIRLFNKQLGKGGESVEVLNQICVGQQKQLLDAVTRSTRLAETRLTWMMALLDWQYACQTKHATLGHSHVPAPWPTERYAHLAACAHLYQQYLIYLDTLRIDVEKTSGLLLTLQAHFDDTVEALKASVRSKHAVPVDQVYPHFITLATLWKSWEEGRLVIAFRRDLLERASACVNAVALPALSDPRGIELARSFVTELEPAVPTDAAVIIRQATALGDKLNGVRREMDVLHPGNTPRFDVIRADFGGFCLVTFHHRGVARPGDKGLGFYRYRDRVFLFADAAAVLAFAQDPERYVQGAVNAARRSADLVCLMHMQSYFPSMEALDRASSFERQYHGIYKLAMQAEVGCQVDTHIETASAWDKSYEWNEWNLRRRALQLLNLKTKRTKMNQTLESVSKRNATTQLYLPKTSETQTMQTVEQAMATHRPWYGGLRYAPDTVSRLTRYGLHNAVVPDAEPGITGVSATAAALTPRSTATTRLVVKDLAVHLNDLNPQPLGSPSPMSVSSAAQRPLNGRAPLAPLTPRPARS</sequence>
<keyword evidence="7" id="KW-0206">Cytoskeleton</keyword>
<dbReference type="Pfam" id="PF12018">
    <property type="entry name" value="FAP206"/>
    <property type="match status" value="1"/>
</dbReference>
<evidence type="ECO:0000256" key="8">
    <source>
        <dbReference type="ARBA" id="ARBA00023273"/>
    </source>
</evidence>
<evidence type="ECO:0000256" key="9">
    <source>
        <dbReference type="SAM" id="MobiDB-lite"/>
    </source>
</evidence>
<dbReference type="Proteomes" id="UP000274922">
    <property type="component" value="Unassembled WGS sequence"/>
</dbReference>
<name>A0A4P9XAS6_9FUNG</name>
<feature type="region of interest" description="Disordered" evidence="9">
    <location>
        <begin position="663"/>
        <end position="699"/>
    </location>
</feature>
<keyword evidence="5" id="KW-0970">Cilium biogenesis/degradation</keyword>
<dbReference type="OrthoDB" id="10251073at2759"/>
<proteinExistence type="inferred from homology"/>